<feature type="domain" description="Rhodanese" evidence="2">
    <location>
        <begin position="65"/>
        <end position="152"/>
    </location>
</feature>
<feature type="chain" id="PRO_5045887765" evidence="1">
    <location>
        <begin position="35"/>
        <end position="160"/>
    </location>
</feature>
<dbReference type="EMBL" id="JBHRTF010000003">
    <property type="protein sequence ID" value="MFC3115319.1"/>
    <property type="molecule type" value="Genomic_DNA"/>
</dbReference>
<keyword evidence="1" id="KW-0732">Signal</keyword>
<dbReference type="SUPFAM" id="SSF52821">
    <property type="entry name" value="Rhodanese/Cell cycle control phosphatase"/>
    <property type="match status" value="1"/>
</dbReference>
<name>A0ABV7FCI7_9GAMM</name>
<dbReference type="PROSITE" id="PS50206">
    <property type="entry name" value="RHODANESE_3"/>
    <property type="match status" value="1"/>
</dbReference>
<dbReference type="RefSeq" id="WP_378117506.1">
    <property type="nucleotide sequence ID" value="NZ_JBHRTF010000003.1"/>
</dbReference>
<accession>A0ABV7FCI7</accession>
<evidence type="ECO:0000259" key="2">
    <source>
        <dbReference type="PROSITE" id="PS50206"/>
    </source>
</evidence>
<organism evidence="3 4">
    <name type="scientific">Cellvibrio fontiphilus</name>
    <dbReference type="NCBI Taxonomy" id="1815559"/>
    <lineage>
        <taxon>Bacteria</taxon>
        <taxon>Pseudomonadati</taxon>
        <taxon>Pseudomonadota</taxon>
        <taxon>Gammaproteobacteria</taxon>
        <taxon>Cellvibrionales</taxon>
        <taxon>Cellvibrionaceae</taxon>
        <taxon>Cellvibrio</taxon>
    </lineage>
</organism>
<sequence length="160" mass="17011">MKSPVKSSLKSFAKLLSAVTLIAAPLLFTPVSFAQTQAANAAPAAKYEAKSPKLNRAQIDKLLSKPEQLIFIDLRRPDELSRIGGFPVYLSIQLADLEKSLAFIPKDRTIVTLSNHAGRALRGADLLAEKGFKVAGAAGVQDYEAEGGTLSKIVPPAPKG</sequence>
<evidence type="ECO:0000313" key="4">
    <source>
        <dbReference type="Proteomes" id="UP001595555"/>
    </source>
</evidence>
<feature type="signal peptide" evidence="1">
    <location>
        <begin position="1"/>
        <end position="34"/>
    </location>
</feature>
<keyword evidence="4" id="KW-1185">Reference proteome</keyword>
<proteinExistence type="predicted"/>
<dbReference type="Gene3D" id="3.40.250.10">
    <property type="entry name" value="Rhodanese-like domain"/>
    <property type="match status" value="1"/>
</dbReference>
<gene>
    <name evidence="3" type="ORF">ACFODX_07100</name>
</gene>
<evidence type="ECO:0000256" key="1">
    <source>
        <dbReference type="SAM" id="SignalP"/>
    </source>
</evidence>
<protein>
    <submittedName>
        <fullName evidence="3">Rhodanese-like domain-containing protein</fullName>
    </submittedName>
</protein>
<dbReference type="InterPro" id="IPR036873">
    <property type="entry name" value="Rhodanese-like_dom_sf"/>
</dbReference>
<dbReference type="InterPro" id="IPR001763">
    <property type="entry name" value="Rhodanese-like_dom"/>
</dbReference>
<evidence type="ECO:0000313" key="3">
    <source>
        <dbReference type="EMBL" id="MFC3115319.1"/>
    </source>
</evidence>
<reference evidence="4" key="1">
    <citation type="journal article" date="2019" name="Int. J. Syst. Evol. Microbiol.">
        <title>The Global Catalogue of Microorganisms (GCM) 10K type strain sequencing project: providing services to taxonomists for standard genome sequencing and annotation.</title>
        <authorList>
            <consortium name="The Broad Institute Genomics Platform"/>
            <consortium name="The Broad Institute Genome Sequencing Center for Infectious Disease"/>
            <person name="Wu L."/>
            <person name="Ma J."/>
        </authorList>
    </citation>
    <scope>NUCLEOTIDE SEQUENCE [LARGE SCALE GENOMIC DNA]</scope>
    <source>
        <strain evidence="4">KCTC 52237</strain>
    </source>
</reference>
<dbReference type="Proteomes" id="UP001595555">
    <property type="component" value="Unassembled WGS sequence"/>
</dbReference>
<dbReference type="CDD" id="cd00158">
    <property type="entry name" value="RHOD"/>
    <property type="match status" value="1"/>
</dbReference>
<comment type="caution">
    <text evidence="3">The sequence shown here is derived from an EMBL/GenBank/DDBJ whole genome shotgun (WGS) entry which is preliminary data.</text>
</comment>